<organism evidence="11 12">
    <name type="scientific">Micromonospora maris</name>
    <dbReference type="NCBI Taxonomy" id="1003110"/>
    <lineage>
        <taxon>Bacteria</taxon>
        <taxon>Bacillati</taxon>
        <taxon>Actinomycetota</taxon>
        <taxon>Actinomycetes</taxon>
        <taxon>Micromonosporales</taxon>
        <taxon>Micromonosporaceae</taxon>
        <taxon>Micromonospora</taxon>
    </lineage>
</organism>
<dbReference type="RefSeq" id="WP_013732246.1">
    <property type="nucleotide sequence ID" value="NZ_LMWI01000001.1"/>
</dbReference>
<dbReference type="SUPFAM" id="SSF161098">
    <property type="entry name" value="MetI-like"/>
    <property type="match status" value="1"/>
</dbReference>
<comment type="caution">
    <text evidence="11">The sequence shown here is derived from an EMBL/GenBank/DDBJ whole genome shotgun (WGS) entry which is preliminary data.</text>
</comment>
<dbReference type="InterPro" id="IPR000515">
    <property type="entry name" value="MetI-like"/>
</dbReference>
<dbReference type="Gene3D" id="1.10.3720.10">
    <property type="entry name" value="MetI-like"/>
    <property type="match status" value="1"/>
</dbReference>
<keyword evidence="8 9" id="KW-0472">Membrane</keyword>
<dbReference type="GO" id="GO:0006865">
    <property type="term" value="P:amino acid transport"/>
    <property type="evidence" value="ECO:0007669"/>
    <property type="project" value="UniProtKB-KW"/>
</dbReference>
<name>A0A9X0I8C7_9ACTN</name>
<dbReference type="EMBL" id="LMWI01000001">
    <property type="protein sequence ID" value="KUJ48880.1"/>
    <property type="molecule type" value="Genomic_DNA"/>
</dbReference>
<feature type="transmembrane region" description="Helical" evidence="9">
    <location>
        <begin position="194"/>
        <end position="217"/>
    </location>
</feature>
<proteinExistence type="inferred from homology"/>
<keyword evidence="5 9" id="KW-0812">Transmembrane</keyword>
<feature type="domain" description="ABC transmembrane type-1" evidence="10">
    <location>
        <begin position="17"/>
        <end position="208"/>
    </location>
</feature>
<evidence type="ECO:0000256" key="7">
    <source>
        <dbReference type="ARBA" id="ARBA00022989"/>
    </source>
</evidence>
<dbReference type="PANTHER" id="PTHR30614:SF37">
    <property type="entry name" value="AMINO-ACID ABC TRANSPORTER PERMEASE PROTEIN YHDX-RELATED"/>
    <property type="match status" value="1"/>
</dbReference>
<dbReference type="NCBIfam" id="TIGR01726">
    <property type="entry name" value="HEQRo_perm_3TM"/>
    <property type="match status" value="1"/>
</dbReference>
<keyword evidence="7 9" id="KW-1133">Transmembrane helix</keyword>
<keyword evidence="4" id="KW-1003">Cell membrane</keyword>
<evidence type="ECO:0000313" key="11">
    <source>
        <dbReference type="EMBL" id="KUJ48880.1"/>
    </source>
</evidence>
<accession>A0A9X0I8C7</accession>
<evidence type="ECO:0000256" key="4">
    <source>
        <dbReference type="ARBA" id="ARBA00022475"/>
    </source>
</evidence>
<keyword evidence="3 9" id="KW-0813">Transport</keyword>
<dbReference type="PANTHER" id="PTHR30614">
    <property type="entry name" value="MEMBRANE COMPONENT OF AMINO ACID ABC TRANSPORTER"/>
    <property type="match status" value="1"/>
</dbReference>
<feature type="transmembrane region" description="Helical" evidence="9">
    <location>
        <begin position="88"/>
        <end position="109"/>
    </location>
</feature>
<evidence type="ECO:0000256" key="9">
    <source>
        <dbReference type="RuleBase" id="RU363032"/>
    </source>
</evidence>
<evidence type="ECO:0000256" key="3">
    <source>
        <dbReference type="ARBA" id="ARBA00022448"/>
    </source>
</evidence>
<protein>
    <submittedName>
        <fullName evidence="11">Glutamate ABC transporter permease</fullName>
    </submittedName>
</protein>
<comment type="subcellular location">
    <subcellularLocation>
        <location evidence="1 9">Cell membrane</location>
        <topology evidence="1 9">Multi-pass membrane protein</topology>
    </subcellularLocation>
</comment>
<dbReference type="CDD" id="cd06261">
    <property type="entry name" value="TM_PBP2"/>
    <property type="match status" value="1"/>
</dbReference>
<evidence type="ECO:0000313" key="12">
    <source>
        <dbReference type="Proteomes" id="UP000053246"/>
    </source>
</evidence>
<dbReference type="Pfam" id="PF00528">
    <property type="entry name" value="BPD_transp_1"/>
    <property type="match status" value="1"/>
</dbReference>
<reference evidence="11 12" key="1">
    <citation type="submission" date="2015-10" db="EMBL/GenBank/DDBJ databases">
        <authorList>
            <person name="Ju K.-S."/>
            <person name="Doroghazi J.R."/>
            <person name="Metcalf W.W."/>
        </authorList>
    </citation>
    <scope>NUCLEOTIDE SEQUENCE [LARGE SCALE GENOMIC DNA]</scope>
    <source>
        <strain evidence="11 12">NRRL B-24793</strain>
    </source>
</reference>
<dbReference type="GO" id="GO:0043190">
    <property type="term" value="C:ATP-binding cassette (ABC) transporter complex"/>
    <property type="evidence" value="ECO:0007669"/>
    <property type="project" value="InterPro"/>
</dbReference>
<evidence type="ECO:0000256" key="6">
    <source>
        <dbReference type="ARBA" id="ARBA00022970"/>
    </source>
</evidence>
<evidence type="ECO:0000256" key="5">
    <source>
        <dbReference type="ARBA" id="ARBA00022692"/>
    </source>
</evidence>
<dbReference type="PROSITE" id="PS50928">
    <property type="entry name" value="ABC_TM1"/>
    <property type="match status" value="1"/>
</dbReference>
<dbReference type="OMA" id="WMTIKLS"/>
<dbReference type="InterPro" id="IPR010065">
    <property type="entry name" value="AA_ABC_transptr_permease_3TM"/>
</dbReference>
<dbReference type="AlphaFoldDB" id="A0A9X0I8C7"/>
<sequence>MHVFSDPKNFDAFVSSFLWILKLTGASAVGALVLGVLLAAMRVSPVPVLRGFGAAWVNIFRNTPLTLVIFFCYFGLFVTLGLSLSQDLFLNIYWLGVIGLSTYTAAFVCEAVRSGINTVPTGQAEAARAIGLTFAQTLRIVVLPQAARSVIAPFGSILIALCKNATIVGTIGLMESSSVMKDLINFNGDAVIPIFLVFAGTFAAILIPTGYFFGWLANRLAVKR</sequence>
<evidence type="ECO:0000256" key="2">
    <source>
        <dbReference type="ARBA" id="ARBA00010072"/>
    </source>
</evidence>
<feature type="transmembrane region" description="Helical" evidence="9">
    <location>
        <begin position="62"/>
        <end position="82"/>
    </location>
</feature>
<evidence type="ECO:0000256" key="8">
    <source>
        <dbReference type="ARBA" id="ARBA00023136"/>
    </source>
</evidence>
<gene>
    <name evidence="11" type="ORF">ADL17_07750</name>
</gene>
<keyword evidence="6" id="KW-0029">Amino-acid transport</keyword>
<evidence type="ECO:0000256" key="1">
    <source>
        <dbReference type="ARBA" id="ARBA00004651"/>
    </source>
</evidence>
<evidence type="ECO:0000259" key="10">
    <source>
        <dbReference type="PROSITE" id="PS50928"/>
    </source>
</evidence>
<dbReference type="Proteomes" id="UP000053246">
    <property type="component" value="Unassembled WGS sequence"/>
</dbReference>
<feature type="transmembrane region" description="Helical" evidence="9">
    <location>
        <begin position="20"/>
        <end position="41"/>
    </location>
</feature>
<dbReference type="InterPro" id="IPR043429">
    <property type="entry name" value="ArtM/GltK/GlnP/TcyL/YhdX-like"/>
</dbReference>
<dbReference type="InterPro" id="IPR035906">
    <property type="entry name" value="MetI-like_sf"/>
</dbReference>
<keyword evidence="12" id="KW-1185">Reference proteome</keyword>
<dbReference type="GO" id="GO:0022857">
    <property type="term" value="F:transmembrane transporter activity"/>
    <property type="evidence" value="ECO:0007669"/>
    <property type="project" value="InterPro"/>
</dbReference>
<comment type="similarity">
    <text evidence="2">Belongs to the binding-protein-dependent transport system permease family. HisMQ subfamily.</text>
</comment>
<feature type="transmembrane region" description="Helical" evidence="9">
    <location>
        <begin position="150"/>
        <end position="174"/>
    </location>
</feature>